<sequence>MPKIIHNLDEFAEKLVTAISEGGQILTTCLEKAKIDYGNENSLFWSWLYSVSRRRGGDFEKAIQALKDFDMGVIRLQEFQKFFSAGTWKQNSANTKLFIFLINAVQGYDKETDDYLRQTVIPDLRVLILEKIKILLRQEELNAKRVAEREEEKKRICAEKNRQLDSIVLFNEKESAKLFALKNQDHYTFYLNVQDIDADNPKWDLIWYDLTGKAIPLTISPELTIILKRIEDELKNFLKFKPATQEVGEASQAKDKLLAELMKKSASAHELKIGCKNIVDALLKKNQVLFNPDASQLQDLVSTYVLKKESDAFQLYWYDSLGKENLIKLKDYSDLDSWLVQKTDLSANNFLALKMQLRYVNTRQNVDESKQKSIQNLLNQRHGITLITSDDWTTIPPYKLIKDTYILIREPNPTTGKWSLYQRQRGGKNAVIELASWTNEEASNKFKKILADNNGLSAAGLGVEAIQGLRDCIKHSNTPTSVLACRAMKVFPPKVDTYCKPCSYVLTKENNHWQLYYINAFQENIKVQMSACPQETQDLLLQWQDEVEAVTFEQLNNLVKTLTDFKPEATNRINLEQFSKLEAVLREGPKSVNEATKLANEDSEIAHKEDNEETPAVLGTPKSGKLDISKYAAVATLFGDKTIMAKRKALAQESAKEPIVTSQESPEGGVDPSHSAVLGC</sequence>
<keyword evidence="3" id="KW-1185">Reference proteome</keyword>
<protein>
    <submittedName>
        <fullName evidence="2">Uncharacterized protein</fullName>
    </submittedName>
</protein>
<organism evidence="2 3">
    <name type="scientific">Legionella lansingensis</name>
    <dbReference type="NCBI Taxonomy" id="45067"/>
    <lineage>
        <taxon>Bacteria</taxon>
        <taxon>Pseudomonadati</taxon>
        <taxon>Pseudomonadota</taxon>
        <taxon>Gammaproteobacteria</taxon>
        <taxon>Legionellales</taxon>
        <taxon>Legionellaceae</taxon>
        <taxon>Legionella</taxon>
    </lineage>
</organism>
<dbReference type="Proteomes" id="UP000054869">
    <property type="component" value="Unassembled WGS sequence"/>
</dbReference>
<dbReference type="OrthoDB" id="5636634at2"/>
<dbReference type="eggNOG" id="ENOG5030SWI">
    <property type="taxonomic scope" value="Bacteria"/>
</dbReference>
<proteinExistence type="predicted"/>
<evidence type="ECO:0000256" key="1">
    <source>
        <dbReference type="SAM" id="MobiDB-lite"/>
    </source>
</evidence>
<name>A0A0W0VMM0_9GAMM</name>
<feature type="region of interest" description="Disordered" evidence="1">
    <location>
        <begin position="652"/>
        <end position="680"/>
    </location>
</feature>
<dbReference type="PATRIC" id="fig|45067.4.peg.1641"/>
<dbReference type="EMBL" id="LNYI01000032">
    <property type="protein sequence ID" value="KTD21403.1"/>
    <property type="molecule type" value="Genomic_DNA"/>
</dbReference>
<accession>A0A0W0VMM0</accession>
<dbReference type="AlphaFoldDB" id="A0A0W0VMM0"/>
<evidence type="ECO:0000313" key="2">
    <source>
        <dbReference type="EMBL" id="KTD21403.1"/>
    </source>
</evidence>
<comment type="caution">
    <text evidence="2">The sequence shown here is derived from an EMBL/GenBank/DDBJ whole genome shotgun (WGS) entry which is preliminary data.</text>
</comment>
<evidence type="ECO:0000313" key="3">
    <source>
        <dbReference type="Proteomes" id="UP000054869"/>
    </source>
</evidence>
<dbReference type="RefSeq" id="WP_028373823.1">
    <property type="nucleotide sequence ID" value="NZ_CAAAJD010000028.1"/>
</dbReference>
<reference evidence="2 3" key="1">
    <citation type="submission" date="2015-11" db="EMBL/GenBank/DDBJ databases">
        <title>Genomic analysis of 38 Legionella species identifies large and diverse effector repertoires.</title>
        <authorList>
            <person name="Burstein D."/>
            <person name="Amaro F."/>
            <person name="Zusman T."/>
            <person name="Lifshitz Z."/>
            <person name="Cohen O."/>
            <person name="Gilbert J.A."/>
            <person name="Pupko T."/>
            <person name="Shuman H.A."/>
            <person name="Segal G."/>
        </authorList>
    </citation>
    <scope>NUCLEOTIDE SEQUENCE [LARGE SCALE GENOMIC DNA]</scope>
    <source>
        <strain evidence="2 3">ATCC 49751</strain>
    </source>
</reference>
<gene>
    <name evidence="2" type="ORF">Llan_1566</name>
</gene>